<dbReference type="RefSeq" id="WP_074963895.1">
    <property type="nucleotide sequence ID" value="NZ_FONS01000001.1"/>
</dbReference>
<evidence type="ECO:0000313" key="9">
    <source>
        <dbReference type="Proteomes" id="UP000183129"/>
    </source>
</evidence>
<dbReference type="CDD" id="cd07989">
    <property type="entry name" value="LPLAT_AGPAT-like"/>
    <property type="match status" value="1"/>
</dbReference>
<organism evidence="8 9">
    <name type="scientific">Pedobacter antarcticus</name>
    <dbReference type="NCBI Taxonomy" id="34086"/>
    <lineage>
        <taxon>Bacteria</taxon>
        <taxon>Pseudomonadati</taxon>
        <taxon>Bacteroidota</taxon>
        <taxon>Sphingobacteriia</taxon>
        <taxon>Sphingobacteriales</taxon>
        <taxon>Sphingobacteriaceae</taxon>
        <taxon>Pedobacter</taxon>
    </lineage>
</organism>
<keyword evidence="3 8" id="KW-0808">Transferase</keyword>
<dbReference type="GO" id="GO:0003841">
    <property type="term" value="F:1-acylglycerol-3-phosphate O-acyltransferase activity"/>
    <property type="evidence" value="ECO:0007669"/>
    <property type="project" value="TreeGrafter"/>
</dbReference>
<protein>
    <submittedName>
        <fullName evidence="8">1-acyl-sn-glycerol-3-phosphate acyltransferase</fullName>
    </submittedName>
</protein>
<dbReference type="SUPFAM" id="SSF69593">
    <property type="entry name" value="Glycerol-3-phosphate (1)-acyltransferase"/>
    <property type="match status" value="1"/>
</dbReference>
<name>A0A1I2BCZ9_9SPHI</name>
<dbReference type="Pfam" id="PF01553">
    <property type="entry name" value="Acyltransferase"/>
    <property type="match status" value="1"/>
</dbReference>
<feature type="domain" description="Phospholipid/glycerol acyltransferase" evidence="7">
    <location>
        <begin position="74"/>
        <end position="190"/>
    </location>
</feature>
<evidence type="ECO:0000256" key="3">
    <source>
        <dbReference type="ARBA" id="ARBA00022679"/>
    </source>
</evidence>
<dbReference type="EMBL" id="FONS01000001">
    <property type="protein sequence ID" value="SFE53030.1"/>
    <property type="molecule type" value="Genomic_DNA"/>
</dbReference>
<evidence type="ECO:0000256" key="5">
    <source>
        <dbReference type="ARBA" id="ARBA00023315"/>
    </source>
</evidence>
<dbReference type="PANTHER" id="PTHR10434">
    <property type="entry name" value="1-ACYL-SN-GLYCEROL-3-PHOSPHATE ACYLTRANSFERASE"/>
    <property type="match status" value="1"/>
</dbReference>
<dbReference type="AlphaFoldDB" id="A0A1I2BCZ9"/>
<keyword evidence="5 8" id="KW-0012">Acyltransferase</keyword>
<reference evidence="8 9" key="1">
    <citation type="submission" date="2016-10" db="EMBL/GenBank/DDBJ databases">
        <authorList>
            <person name="de Groot N.N."/>
        </authorList>
    </citation>
    <scope>NUCLEOTIDE SEQUENCE [LARGE SCALE GENOMIC DNA]</scope>
    <source>
        <strain evidence="8 9">ATCC 51969</strain>
    </source>
</reference>
<keyword evidence="6" id="KW-1133">Transmembrane helix</keyword>
<dbReference type="SMART" id="SM00563">
    <property type="entry name" value="PlsC"/>
    <property type="match status" value="1"/>
</dbReference>
<dbReference type="InterPro" id="IPR002123">
    <property type="entry name" value="Plipid/glycerol_acylTrfase"/>
</dbReference>
<evidence type="ECO:0000256" key="4">
    <source>
        <dbReference type="ARBA" id="ARBA00023098"/>
    </source>
</evidence>
<evidence type="ECO:0000256" key="6">
    <source>
        <dbReference type="SAM" id="Phobius"/>
    </source>
</evidence>
<gene>
    <name evidence="8" type="ORF">SAMN03003324_00792</name>
</gene>
<evidence type="ECO:0000256" key="1">
    <source>
        <dbReference type="ARBA" id="ARBA00005189"/>
    </source>
</evidence>
<sequence length="244" mass="27956">MILLLRHLHRFYVIVVILFFFVLFYPFYWLASRKPSGYFFLNHLRTANSWCSSVFSGIYFRFHYESPLQNDQAYVFAANHSSNLDIMLFCQLAKGAYSFLGKVELLKNPVLKLFFQTIDIPLDRASKMSAFRAFKRAGEQLNAGRSLIIFPEGGISGANYPPTLEPFKNGPFRMAIETGTPIVAVSISDAWKLMWDDGAKYGTRPGICDIYVHSPIVTENMSADDAEKLKERIFELIKHKIVQK</sequence>
<keyword evidence="6" id="KW-0472">Membrane</keyword>
<feature type="transmembrane region" description="Helical" evidence="6">
    <location>
        <begin position="12"/>
        <end position="31"/>
    </location>
</feature>
<dbReference type="STRING" id="34086.SAMN04488084_10118"/>
<keyword evidence="2" id="KW-0444">Lipid biosynthesis</keyword>
<proteinExistence type="predicted"/>
<dbReference type="Proteomes" id="UP000183129">
    <property type="component" value="Unassembled WGS sequence"/>
</dbReference>
<evidence type="ECO:0000256" key="2">
    <source>
        <dbReference type="ARBA" id="ARBA00022516"/>
    </source>
</evidence>
<evidence type="ECO:0000259" key="7">
    <source>
        <dbReference type="SMART" id="SM00563"/>
    </source>
</evidence>
<dbReference type="GO" id="GO:0006654">
    <property type="term" value="P:phosphatidic acid biosynthetic process"/>
    <property type="evidence" value="ECO:0007669"/>
    <property type="project" value="TreeGrafter"/>
</dbReference>
<dbReference type="PANTHER" id="PTHR10434:SF64">
    <property type="entry name" value="1-ACYL-SN-GLYCEROL-3-PHOSPHATE ACYLTRANSFERASE-RELATED"/>
    <property type="match status" value="1"/>
</dbReference>
<keyword evidence="4" id="KW-0443">Lipid metabolism</keyword>
<keyword evidence="6" id="KW-0812">Transmembrane</keyword>
<comment type="pathway">
    <text evidence="1">Lipid metabolism.</text>
</comment>
<accession>A0A1I2BCZ9</accession>
<evidence type="ECO:0000313" key="8">
    <source>
        <dbReference type="EMBL" id="SFE53030.1"/>
    </source>
</evidence>